<sequence>MVTGTGQPGGFPGRVGPGPGPGSNFGGPETLRVHRGSANISLQGNWTWLLAIKGVKPSRHASAGVIRSLLMTRGQPVDPRVWVWVFRVRVRVDCFIPKPGPVTIPNEPLVIPKLGRRHALPPWRLATPPSGGTSAKKIPKNCQ</sequence>
<keyword evidence="3" id="KW-1185">Reference proteome</keyword>
<comment type="caution">
    <text evidence="2">The sequence shown here is derived from an EMBL/GenBank/DDBJ whole genome shotgun (WGS) entry which is preliminary data.</text>
</comment>
<gene>
    <name evidence="2" type="ORF">GGX14DRAFT_405058</name>
</gene>
<evidence type="ECO:0000313" key="3">
    <source>
        <dbReference type="Proteomes" id="UP001219525"/>
    </source>
</evidence>
<name>A0AAD6UZU0_9AGAR</name>
<dbReference type="AlphaFoldDB" id="A0AAD6UZU0"/>
<evidence type="ECO:0000256" key="1">
    <source>
        <dbReference type="SAM" id="MobiDB-lite"/>
    </source>
</evidence>
<dbReference type="Proteomes" id="UP001219525">
    <property type="component" value="Unassembled WGS sequence"/>
</dbReference>
<organism evidence="2 3">
    <name type="scientific">Mycena pura</name>
    <dbReference type="NCBI Taxonomy" id="153505"/>
    <lineage>
        <taxon>Eukaryota</taxon>
        <taxon>Fungi</taxon>
        <taxon>Dikarya</taxon>
        <taxon>Basidiomycota</taxon>
        <taxon>Agaricomycotina</taxon>
        <taxon>Agaricomycetes</taxon>
        <taxon>Agaricomycetidae</taxon>
        <taxon>Agaricales</taxon>
        <taxon>Marasmiineae</taxon>
        <taxon>Mycenaceae</taxon>
        <taxon>Mycena</taxon>
    </lineage>
</organism>
<feature type="compositionally biased region" description="Gly residues" evidence="1">
    <location>
        <begin position="1"/>
        <end position="25"/>
    </location>
</feature>
<evidence type="ECO:0000313" key="2">
    <source>
        <dbReference type="EMBL" id="KAJ7193898.1"/>
    </source>
</evidence>
<proteinExistence type="predicted"/>
<protein>
    <submittedName>
        <fullName evidence="2">Uncharacterized protein</fullName>
    </submittedName>
</protein>
<reference evidence="2" key="1">
    <citation type="submission" date="2023-03" db="EMBL/GenBank/DDBJ databases">
        <title>Massive genome expansion in bonnet fungi (Mycena s.s.) driven by repeated elements and novel gene families across ecological guilds.</title>
        <authorList>
            <consortium name="Lawrence Berkeley National Laboratory"/>
            <person name="Harder C.B."/>
            <person name="Miyauchi S."/>
            <person name="Viragh M."/>
            <person name="Kuo A."/>
            <person name="Thoen E."/>
            <person name="Andreopoulos B."/>
            <person name="Lu D."/>
            <person name="Skrede I."/>
            <person name="Drula E."/>
            <person name="Henrissat B."/>
            <person name="Morin E."/>
            <person name="Kohler A."/>
            <person name="Barry K."/>
            <person name="LaButti K."/>
            <person name="Morin E."/>
            <person name="Salamov A."/>
            <person name="Lipzen A."/>
            <person name="Mereny Z."/>
            <person name="Hegedus B."/>
            <person name="Baldrian P."/>
            <person name="Stursova M."/>
            <person name="Weitz H."/>
            <person name="Taylor A."/>
            <person name="Grigoriev I.V."/>
            <person name="Nagy L.G."/>
            <person name="Martin F."/>
            <person name="Kauserud H."/>
        </authorList>
    </citation>
    <scope>NUCLEOTIDE SEQUENCE</scope>
    <source>
        <strain evidence="2">9144</strain>
    </source>
</reference>
<feature type="region of interest" description="Disordered" evidence="1">
    <location>
        <begin position="1"/>
        <end position="29"/>
    </location>
</feature>
<accession>A0AAD6UZU0</accession>
<dbReference type="EMBL" id="JARJCW010000103">
    <property type="protein sequence ID" value="KAJ7193898.1"/>
    <property type="molecule type" value="Genomic_DNA"/>
</dbReference>